<protein>
    <submittedName>
        <fullName evidence="1">Uncharacterized protein</fullName>
    </submittedName>
</protein>
<dbReference type="Proteomes" id="UP000223913">
    <property type="component" value="Unassembled WGS sequence"/>
</dbReference>
<gene>
    <name evidence="1" type="ORF">CRP01_16005</name>
</gene>
<dbReference type="EMBL" id="PDUD01000021">
    <property type="protein sequence ID" value="PHN05498.1"/>
    <property type="molecule type" value="Genomic_DNA"/>
</dbReference>
<organism evidence="1 2">
    <name type="scientific">Flavilitoribacter nigricans (strain ATCC 23147 / DSM 23189 / NBRC 102662 / NCIMB 1420 / SS-2)</name>
    <name type="common">Lewinella nigricans</name>
    <dbReference type="NCBI Taxonomy" id="1122177"/>
    <lineage>
        <taxon>Bacteria</taxon>
        <taxon>Pseudomonadati</taxon>
        <taxon>Bacteroidota</taxon>
        <taxon>Saprospiria</taxon>
        <taxon>Saprospirales</taxon>
        <taxon>Lewinellaceae</taxon>
        <taxon>Flavilitoribacter</taxon>
    </lineage>
</organism>
<keyword evidence="2" id="KW-1185">Reference proteome</keyword>
<accession>A0A2D0NAT6</accession>
<sequence length="80" mass="9071">MNWQESIKAPDRTGTLVLENAMKEIQWYPDFIDLFIEGRPAITTQGTIRTLKLFGISNILNVSFTISGNLKEDLTPIHAH</sequence>
<dbReference type="RefSeq" id="WP_099151074.1">
    <property type="nucleotide sequence ID" value="NZ_PDUD01000021.1"/>
</dbReference>
<dbReference type="AlphaFoldDB" id="A0A2D0NAT6"/>
<evidence type="ECO:0000313" key="2">
    <source>
        <dbReference type="Proteomes" id="UP000223913"/>
    </source>
</evidence>
<proteinExistence type="predicted"/>
<comment type="caution">
    <text evidence="1">The sequence shown here is derived from an EMBL/GenBank/DDBJ whole genome shotgun (WGS) entry which is preliminary data.</text>
</comment>
<name>A0A2D0NAT6_FLAN2</name>
<evidence type="ECO:0000313" key="1">
    <source>
        <dbReference type="EMBL" id="PHN05498.1"/>
    </source>
</evidence>
<reference evidence="1 2" key="1">
    <citation type="submission" date="2017-10" db="EMBL/GenBank/DDBJ databases">
        <title>The draft genome sequence of Lewinella nigricans NBRC 102662.</title>
        <authorList>
            <person name="Wang K."/>
        </authorList>
    </citation>
    <scope>NUCLEOTIDE SEQUENCE [LARGE SCALE GENOMIC DNA]</scope>
    <source>
        <strain evidence="1 2">NBRC 102662</strain>
    </source>
</reference>